<reference evidence="1" key="1">
    <citation type="submission" date="2014-09" db="EMBL/GenBank/DDBJ databases">
        <authorList>
            <person name="Magalhaes I.L.F."/>
            <person name="Oliveira U."/>
            <person name="Santos F.R."/>
            <person name="Vidigal T.H.D.A."/>
            <person name="Brescovit A.D."/>
            <person name="Santos A.J."/>
        </authorList>
    </citation>
    <scope>NUCLEOTIDE SEQUENCE</scope>
    <source>
        <tissue evidence="1">Shoot tissue taken approximately 20 cm above the soil surface</tissue>
    </source>
</reference>
<organism evidence="1">
    <name type="scientific">Arundo donax</name>
    <name type="common">Giant reed</name>
    <name type="synonym">Donax arundinaceus</name>
    <dbReference type="NCBI Taxonomy" id="35708"/>
    <lineage>
        <taxon>Eukaryota</taxon>
        <taxon>Viridiplantae</taxon>
        <taxon>Streptophyta</taxon>
        <taxon>Embryophyta</taxon>
        <taxon>Tracheophyta</taxon>
        <taxon>Spermatophyta</taxon>
        <taxon>Magnoliopsida</taxon>
        <taxon>Liliopsida</taxon>
        <taxon>Poales</taxon>
        <taxon>Poaceae</taxon>
        <taxon>PACMAD clade</taxon>
        <taxon>Arundinoideae</taxon>
        <taxon>Arundineae</taxon>
        <taxon>Arundo</taxon>
    </lineage>
</organism>
<reference evidence="1" key="2">
    <citation type="journal article" date="2015" name="Data Brief">
        <title>Shoot transcriptome of the giant reed, Arundo donax.</title>
        <authorList>
            <person name="Barrero R.A."/>
            <person name="Guerrero F.D."/>
            <person name="Moolhuijzen P."/>
            <person name="Goolsby J.A."/>
            <person name="Tidwell J."/>
            <person name="Bellgard S.E."/>
            <person name="Bellgard M.I."/>
        </authorList>
    </citation>
    <scope>NUCLEOTIDE SEQUENCE</scope>
    <source>
        <tissue evidence="1">Shoot tissue taken approximately 20 cm above the soil surface</tissue>
    </source>
</reference>
<proteinExistence type="predicted"/>
<evidence type="ECO:0000313" key="1">
    <source>
        <dbReference type="EMBL" id="JAD20942.1"/>
    </source>
</evidence>
<dbReference type="EMBL" id="GBRH01276953">
    <property type="protein sequence ID" value="JAD20942.1"/>
    <property type="molecule type" value="Transcribed_RNA"/>
</dbReference>
<dbReference type="AlphaFoldDB" id="A0A0A8YBU9"/>
<accession>A0A0A8YBU9</accession>
<protein>
    <submittedName>
        <fullName evidence="1">Uncharacterized protein</fullName>
    </submittedName>
</protein>
<sequence>MSHCQSTCILLLGIDISVSSKDLFGKCISNFDGVTGTKSRRHIRIVSYFICLARKL</sequence>
<name>A0A0A8YBU9_ARUDO</name>